<dbReference type="AlphaFoldDB" id="A0A1I1PZ91"/>
<gene>
    <name evidence="1" type="ORF">SAMN02745724_03671</name>
</gene>
<sequence>MIRLFILVSVLLWAVGCAVMPVNIEENKLHCELSSDKKTLRIANVAEETNTYYSVSGLILSPILIPTTAIISGSYVLVNNVYHFAQKKIKCGDVKGS</sequence>
<keyword evidence="2" id="KW-1185">Reference proteome</keyword>
<dbReference type="Proteomes" id="UP000198862">
    <property type="component" value="Unassembled WGS sequence"/>
</dbReference>
<proteinExistence type="predicted"/>
<organism evidence="1 2">
    <name type="scientific">Pseudoalteromonas denitrificans DSM 6059</name>
    <dbReference type="NCBI Taxonomy" id="1123010"/>
    <lineage>
        <taxon>Bacteria</taxon>
        <taxon>Pseudomonadati</taxon>
        <taxon>Pseudomonadota</taxon>
        <taxon>Gammaproteobacteria</taxon>
        <taxon>Alteromonadales</taxon>
        <taxon>Pseudoalteromonadaceae</taxon>
        <taxon>Pseudoalteromonas</taxon>
    </lineage>
</organism>
<evidence type="ECO:0000313" key="2">
    <source>
        <dbReference type="Proteomes" id="UP000198862"/>
    </source>
</evidence>
<dbReference type="PROSITE" id="PS51257">
    <property type="entry name" value="PROKAR_LIPOPROTEIN"/>
    <property type="match status" value="1"/>
</dbReference>
<dbReference type="RefSeq" id="WP_245763862.1">
    <property type="nucleotide sequence ID" value="NZ_FOLO01000036.1"/>
</dbReference>
<protein>
    <recommendedName>
        <fullName evidence="3">Lipoprotein</fullName>
    </recommendedName>
</protein>
<evidence type="ECO:0008006" key="3">
    <source>
        <dbReference type="Google" id="ProtNLM"/>
    </source>
</evidence>
<name>A0A1I1PZ91_9GAMM</name>
<dbReference type="EMBL" id="FOLO01000036">
    <property type="protein sequence ID" value="SFD14992.1"/>
    <property type="molecule type" value="Genomic_DNA"/>
</dbReference>
<reference evidence="1 2" key="1">
    <citation type="submission" date="2016-10" db="EMBL/GenBank/DDBJ databases">
        <authorList>
            <person name="de Groot N.N."/>
        </authorList>
    </citation>
    <scope>NUCLEOTIDE SEQUENCE [LARGE SCALE GENOMIC DNA]</scope>
    <source>
        <strain evidence="1 2">DSM 6059</strain>
    </source>
</reference>
<accession>A0A1I1PZ91</accession>
<evidence type="ECO:0000313" key="1">
    <source>
        <dbReference type="EMBL" id="SFD14992.1"/>
    </source>
</evidence>